<feature type="compositionally biased region" description="Polar residues" evidence="2">
    <location>
        <begin position="268"/>
        <end position="298"/>
    </location>
</feature>
<feature type="coiled-coil region" evidence="1">
    <location>
        <begin position="530"/>
        <end position="557"/>
    </location>
</feature>
<reference evidence="3" key="1">
    <citation type="submission" date="2024-06" db="EMBL/GenBank/DDBJ databases">
        <authorList>
            <person name="Liu X."/>
            <person name="Lenzi L."/>
            <person name="Haldenby T S."/>
            <person name="Uol C."/>
        </authorList>
    </citation>
    <scope>NUCLEOTIDE SEQUENCE</scope>
</reference>
<gene>
    <name evidence="3" type="ORF">CDAUBV1_LOCUS14551</name>
</gene>
<feature type="coiled-coil region" evidence="1">
    <location>
        <begin position="124"/>
        <end position="158"/>
    </location>
</feature>
<evidence type="ECO:0000313" key="4">
    <source>
        <dbReference type="Proteomes" id="UP001497525"/>
    </source>
</evidence>
<feature type="region of interest" description="Disordered" evidence="2">
    <location>
        <begin position="210"/>
        <end position="377"/>
    </location>
</feature>
<dbReference type="Proteomes" id="UP001497525">
    <property type="component" value="Unassembled WGS sequence"/>
</dbReference>
<feature type="compositionally biased region" description="Low complexity" evidence="2">
    <location>
        <begin position="616"/>
        <end position="633"/>
    </location>
</feature>
<feature type="region of interest" description="Disordered" evidence="2">
    <location>
        <begin position="419"/>
        <end position="449"/>
    </location>
</feature>
<feature type="region of interest" description="Disordered" evidence="2">
    <location>
        <begin position="696"/>
        <end position="717"/>
    </location>
</feature>
<sequence>MYRWDTMNVHLGRIYKPASVRVDESNWLTNLPGSNSLGVAPMIRRPTTETHISIRSPERSRARRGQGSEDSDWCPRRGIPAGARVPMERDTDSPSTTGDEFEESADNLRESSNQELTDLLRSQIASLLDENEKLMVKMDDYREQIAVLTREKKESKVDPSAEQMALQTELGDARLREAELTVAFEELQHRIKAIDRQIETDPEMETFFNAVSISPTTLSRTQKSPRRSQSSRTSSPTTKMRSARDGDSTFDGRRSLYSADRRSPKRTPVQTPYTKKSPVKSSNYTSPKRSNPYSGNAKTESDNDNSQSSQRSGLDSPQSDSGCSLNSHTTSDGRDAPEGMNSFDEPETSKTEQQLSFRSQAPAAEVDEQMYGEDEKEFRVERPHGFISLLRRSRSTATEHPFSLGYHSELQSPTDQFYGRAADDTPTPTEGHLGFGTDGSGSDEGKGDRFSKLRASFRQSLGLGPAKPDFRMEAFAARQGEARALLSLRETRLELLSVQSRCQTLQRHVERLEAINTSRMEELESFASCERDLRQDIRNLQRRIFELEAEHREYKVNQRIKEMELMSKLAEANLRVSQAELSSEQASVWSELNKAHEAASEVLTPEPSRSGGGNGSTPSSATPSTPGSTGTASVLDIPPAGRLRTNYFRPNSHNNFIGRPPLERSVNRMDMAKRSSDQDTFRATDCTISCKDISEKERANDKPDGAAAPNLQQNQRVMDDSLGSLSDIRLQPVRWQ</sequence>
<feature type="region of interest" description="Disordered" evidence="2">
    <location>
        <begin position="39"/>
        <end position="112"/>
    </location>
</feature>
<protein>
    <submittedName>
        <fullName evidence="3">Uncharacterized protein</fullName>
    </submittedName>
</protein>
<evidence type="ECO:0000313" key="3">
    <source>
        <dbReference type="EMBL" id="CAL5139521.1"/>
    </source>
</evidence>
<dbReference type="AlphaFoldDB" id="A0AAV2TRM4"/>
<proteinExistence type="predicted"/>
<feature type="compositionally biased region" description="Polar residues" evidence="2">
    <location>
        <begin position="311"/>
        <end position="330"/>
    </location>
</feature>
<accession>A0AAV2TRM4</accession>
<feature type="compositionally biased region" description="Acidic residues" evidence="2">
    <location>
        <begin position="365"/>
        <end position="375"/>
    </location>
</feature>
<comment type="caution">
    <text evidence="3">The sequence shown here is derived from an EMBL/GenBank/DDBJ whole genome shotgun (WGS) entry which is preliminary data.</text>
</comment>
<evidence type="ECO:0000256" key="2">
    <source>
        <dbReference type="SAM" id="MobiDB-lite"/>
    </source>
</evidence>
<feature type="compositionally biased region" description="Basic and acidic residues" evidence="2">
    <location>
        <begin position="242"/>
        <end position="262"/>
    </location>
</feature>
<name>A0AAV2TRM4_CALDB</name>
<dbReference type="EMBL" id="CAXLJL010000601">
    <property type="protein sequence ID" value="CAL5139521.1"/>
    <property type="molecule type" value="Genomic_DNA"/>
</dbReference>
<evidence type="ECO:0000256" key="1">
    <source>
        <dbReference type="SAM" id="Coils"/>
    </source>
</evidence>
<organism evidence="3 4">
    <name type="scientific">Calicophoron daubneyi</name>
    <name type="common">Rumen fluke</name>
    <name type="synonym">Paramphistomum daubneyi</name>
    <dbReference type="NCBI Taxonomy" id="300641"/>
    <lineage>
        <taxon>Eukaryota</taxon>
        <taxon>Metazoa</taxon>
        <taxon>Spiralia</taxon>
        <taxon>Lophotrochozoa</taxon>
        <taxon>Platyhelminthes</taxon>
        <taxon>Trematoda</taxon>
        <taxon>Digenea</taxon>
        <taxon>Plagiorchiida</taxon>
        <taxon>Pronocephalata</taxon>
        <taxon>Paramphistomoidea</taxon>
        <taxon>Paramphistomidae</taxon>
        <taxon>Calicophoron</taxon>
    </lineage>
</organism>
<feature type="region of interest" description="Disordered" evidence="2">
    <location>
        <begin position="597"/>
        <end position="661"/>
    </location>
</feature>
<keyword evidence="1" id="KW-0175">Coiled coil</keyword>
<feature type="compositionally biased region" description="Low complexity" evidence="2">
    <location>
        <begin position="219"/>
        <end position="239"/>
    </location>
</feature>